<dbReference type="NCBIfam" id="NF006718">
    <property type="entry name" value="PRK09256.1"/>
    <property type="match status" value="1"/>
</dbReference>
<feature type="compositionally biased region" description="Basic and acidic residues" evidence="1">
    <location>
        <begin position="117"/>
        <end position="143"/>
    </location>
</feature>
<dbReference type="EMBL" id="JAMZEJ010000007">
    <property type="protein sequence ID" value="MCQ8241610.1"/>
    <property type="molecule type" value="Genomic_DNA"/>
</dbReference>
<evidence type="ECO:0000313" key="3">
    <source>
        <dbReference type="EMBL" id="MCQ8241610.1"/>
    </source>
</evidence>
<dbReference type="EC" id="3.1.1.29" evidence="3"/>
<organism evidence="3 4">
    <name type="scientific">Rhizosaccharibacter radicis</name>
    <dbReference type="NCBI Taxonomy" id="2782605"/>
    <lineage>
        <taxon>Bacteria</taxon>
        <taxon>Pseudomonadati</taxon>
        <taxon>Pseudomonadota</taxon>
        <taxon>Alphaproteobacteria</taxon>
        <taxon>Acetobacterales</taxon>
        <taxon>Acetobacteraceae</taxon>
        <taxon>Rhizosaccharibacter</taxon>
    </lineage>
</organism>
<dbReference type="Pfam" id="PF00472">
    <property type="entry name" value="RF-1"/>
    <property type="match status" value="1"/>
</dbReference>
<name>A0ABT1VZH5_9PROT</name>
<dbReference type="RefSeq" id="WP_422920356.1">
    <property type="nucleotide sequence ID" value="NZ_JAMZEJ010000007.1"/>
</dbReference>
<dbReference type="GO" id="GO:0004045">
    <property type="term" value="F:peptidyl-tRNA hydrolase activity"/>
    <property type="evidence" value="ECO:0007669"/>
    <property type="project" value="UniProtKB-EC"/>
</dbReference>
<gene>
    <name evidence="3" type="primary">arfB</name>
    <name evidence="3" type="ORF">NFI88_12255</name>
</gene>
<dbReference type="PANTHER" id="PTHR47814">
    <property type="entry name" value="PEPTIDYL-TRNA HYDROLASE ARFB"/>
    <property type="match status" value="1"/>
</dbReference>
<dbReference type="InterPro" id="IPR000352">
    <property type="entry name" value="Pep_chain_release_fac_I"/>
</dbReference>
<evidence type="ECO:0000313" key="4">
    <source>
        <dbReference type="Proteomes" id="UP001524547"/>
    </source>
</evidence>
<keyword evidence="3" id="KW-0378">Hydrolase</keyword>
<dbReference type="Gene3D" id="3.30.160.20">
    <property type="match status" value="1"/>
</dbReference>
<evidence type="ECO:0000259" key="2">
    <source>
        <dbReference type="Pfam" id="PF00472"/>
    </source>
</evidence>
<dbReference type="Proteomes" id="UP001524547">
    <property type="component" value="Unassembled WGS sequence"/>
</dbReference>
<dbReference type="SUPFAM" id="SSF110916">
    <property type="entry name" value="Peptidyl-tRNA hydrolase domain-like"/>
    <property type="match status" value="1"/>
</dbReference>
<dbReference type="PANTHER" id="PTHR47814:SF1">
    <property type="entry name" value="PEPTIDYL-TRNA HYDROLASE ARFB"/>
    <property type="match status" value="1"/>
</dbReference>
<sequence length="143" mass="16293">MPGRRIEIAPGVALNEDELSFTYILASGPGGQNVNKVATAAQMRFDLRGSPSLPDRVRARAEMLAGSRLSRDGVLVMTARRFRSQERNREDAIERLVELLREASHRQARRIPTRPSFGERQRRLEGKAKRGDIKKNRSFRHED</sequence>
<accession>A0ABT1VZH5</accession>
<comment type="caution">
    <text evidence="3">The sequence shown here is derived from an EMBL/GenBank/DDBJ whole genome shotgun (WGS) entry which is preliminary data.</text>
</comment>
<evidence type="ECO:0000256" key="1">
    <source>
        <dbReference type="SAM" id="MobiDB-lite"/>
    </source>
</evidence>
<reference evidence="3 4" key="1">
    <citation type="submission" date="2022-06" db="EMBL/GenBank/DDBJ databases">
        <title>Rhizosaccharibacter gen. nov. sp. nov. KSS12, endophytic bacteria isolated from sugarcane.</title>
        <authorList>
            <person name="Pitiwittayakul N."/>
        </authorList>
    </citation>
    <scope>NUCLEOTIDE SEQUENCE [LARGE SCALE GENOMIC DNA]</scope>
    <source>
        <strain evidence="3 4">KSS12</strain>
    </source>
</reference>
<protein>
    <submittedName>
        <fullName evidence="3">Aminoacyl-tRNA hydrolase</fullName>
        <ecNumber evidence="3">3.1.1.29</ecNumber>
    </submittedName>
</protein>
<proteinExistence type="predicted"/>
<keyword evidence="4" id="KW-1185">Reference proteome</keyword>
<feature type="region of interest" description="Disordered" evidence="1">
    <location>
        <begin position="107"/>
        <end position="143"/>
    </location>
</feature>
<feature type="domain" description="Prokaryotic-type class I peptide chain release factors" evidence="2">
    <location>
        <begin position="12"/>
        <end position="137"/>
    </location>
</feature>